<keyword evidence="6" id="KW-0378">Hydrolase</keyword>
<sequence length="499" mass="56706">MMKATMTLDKEFKIGEIDDRIYGSFIEHLGRAVYGGIYEPDHPEADEQGFRQDVIELVKQLKVPLVRYPGGNFVSGYNWEDGVGPVAERPRRLDLAWRTTETNEIGTNEFMDWAKKVNAEVNMAVNLGTRGIDAARNLVEYCNHTSGSYWSDLRIKHGYKEPHKIKTWCLGNEMDGPWQIGHRTADEYGRIAAETAKAMKWVDPSIELVACGSSNRLMPTFAEWEATVLEHTYDHVEFISLHTYYGNRDEDLANYLAQSLDMDQFIYSVISIADYIKAKKRSKKTINLSFDEWNVWFHSNEADKKIEPWSVAPPQLEDIYTFEDALLVGSMLISLLKRADRVKIACLAQLVNVIAPIMTENGGQAWTQTIFYPYMHASVFGRGVALHALVSSPKYDSKDFTDVPYLDTVSVYNEESETVTIFAVNKHQTDVLSLDADVRSFEGYRVVEHIILEHDEVKATNQHNRTNVVPHNNGDAKVDGGKLEANLPKLSWNVIRLAK</sequence>
<dbReference type="GO" id="GO:0000272">
    <property type="term" value="P:polysaccharide catabolic process"/>
    <property type="evidence" value="ECO:0007669"/>
    <property type="project" value="TreeGrafter"/>
</dbReference>
<evidence type="ECO:0000256" key="8">
    <source>
        <dbReference type="ARBA" id="ARBA00023295"/>
    </source>
</evidence>
<gene>
    <name evidence="10" type="ORF">MF646_11235</name>
</gene>
<accession>A0A9X2CTB4</accession>
<keyword evidence="7" id="KW-0119">Carbohydrate metabolism</keyword>
<feature type="domain" description="Alpha-L-arabinofuranosidase C-terminal" evidence="9">
    <location>
        <begin position="291"/>
        <end position="491"/>
    </location>
</feature>
<keyword evidence="8" id="KW-0326">Glycosidase</keyword>
<evidence type="ECO:0000256" key="7">
    <source>
        <dbReference type="ARBA" id="ARBA00023277"/>
    </source>
</evidence>
<dbReference type="InterPro" id="IPR055235">
    <property type="entry name" value="ASD1_cat"/>
</dbReference>
<dbReference type="GO" id="GO:0046556">
    <property type="term" value="F:alpha-L-arabinofuranosidase activity"/>
    <property type="evidence" value="ECO:0007669"/>
    <property type="project" value="UniProtKB-EC"/>
</dbReference>
<dbReference type="Gene3D" id="3.20.20.80">
    <property type="entry name" value="Glycosidases"/>
    <property type="match status" value="1"/>
</dbReference>
<evidence type="ECO:0000256" key="3">
    <source>
        <dbReference type="ARBA" id="ARBA00007186"/>
    </source>
</evidence>
<name>A0A9X2CTB4_9BACI</name>
<comment type="similarity">
    <text evidence="3">Belongs to the glycosyl hydrolase 51 family.</text>
</comment>
<dbReference type="InterPro" id="IPR013780">
    <property type="entry name" value="Glyco_hydro_b"/>
</dbReference>
<comment type="subunit">
    <text evidence="4">Homohexamer; trimer of dimers.</text>
</comment>
<dbReference type="Pfam" id="PF06964">
    <property type="entry name" value="Alpha-L-AF_C"/>
    <property type="match status" value="1"/>
</dbReference>
<dbReference type="EMBL" id="JAKRYL010000010">
    <property type="protein sequence ID" value="MCL7747692.1"/>
    <property type="molecule type" value="Genomic_DNA"/>
</dbReference>
<evidence type="ECO:0000256" key="1">
    <source>
        <dbReference type="ARBA" id="ARBA00001462"/>
    </source>
</evidence>
<evidence type="ECO:0000313" key="10">
    <source>
        <dbReference type="EMBL" id="MCL7747692.1"/>
    </source>
</evidence>
<dbReference type="AlphaFoldDB" id="A0A9X2CTB4"/>
<dbReference type="InterPro" id="IPR010720">
    <property type="entry name" value="Alpha-L-AF_C"/>
</dbReference>
<comment type="caution">
    <text evidence="10">The sequence shown here is derived from an EMBL/GenBank/DDBJ whole genome shotgun (WGS) entry which is preliminary data.</text>
</comment>
<keyword evidence="11" id="KW-1185">Reference proteome</keyword>
<dbReference type="Gene3D" id="2.60.40.1180">
    <property type="entry name" value="Golgi alpha-mannosidase II"/>
    <property type="match status" value="1"/>
</dbReference>
<dbReference type="Pfam" id="PF22848">
    <property type="entry name" value="ASD1_dom"/>
    <property type="match status" value="1"/>
</dbReference>
<evidence type="ECO:0000256" key="2">
    <source>
        <dbReference type="ARBA" id="ARBA00004881"/>
    </source>
</evidence>
<evidence type="ECO:0000256" key="4">
    <source>
        <dbReference type="ARBA" id="ARBA00011165"/>
    </source>
</evidence>
<evidence type="ECO:0000256" key="5">
    <source>
        <dbReference type="ARBA" id="ARBA00012670"/>
    </source>
</evidence>
<dbReference type="EC" id="3.2.1.55" evidence="5"/>
<dbReference type="SUPFAM" id="SSF51445">
    <property type="entry name" value="(Trans)glycosidases"/>
    <property type="match status" value="1"/>
</dbReference>
<dbReference type="PANTHER" id="PTHR43576:SF3">
    <property type="entry name" value="ALPHA-L-ARABINOFURANOSIDASE C"/>
    <property type="match status" value="1"/>
</dbReference>
<evidence type="ECO:0000256" key="6">
    <source>
        <dbReference type="ARBA" id="ARBA00022801"/>
    </source>
</evidence>
<reference evidence="10" key="1">
    <citation type="submission" date="2022-02" db="EMBL/GenBank/DDBJ databases">
        <title>Halalkalibacter sp. nov. isolated from Lonar Lake, India.</title>
        <authorList>
            <person name="Joshi A."/>
            <person name="Thite S."/>
            <person name="Lodha T."/>
        </authorList>
    </citation>
    <scope>NUCLEOTIDE SEQUENCE</scope>
    <source>
        <strain evidence="10">MEB205</strain>
    </source>
</reference>
<proteinExistence type="inferred from homology"/>
<dbReference type="PANTHER" id="PTHR43576">
    <property type="entry name" value="ALPHA-L-ARABINOFURANOSIDASE C-RELATED"/>
    <property type="match status" value="1"/>
</dbReference>
<evidence type="ECO:0000313" key="11">
    <source>
        <dbReference type="Proteomes" id="UP001139150"/>
    </source>
</evidence>
<dbReference type="InterPro" id="IPR017853">
    <property type="entry name" value="GH"/>
</dbReference>
<comment type="catalytic activity">
    <reaction evidence="1">
        <text>Hydrolysis of terminal non-reducing alpha-L-arabinofuranoside residues in alpha-L-arabinosides.</text>
        <dbReference type="EC" id="3.2.1.55"/>
    </reaction>
</comment>
<evidence type="ECO:0000259" key="9">
    <source>
        <dbReference type="SMART" id="SM00813"/>
    </source>
</evidence>
<organism evidence="10 11">
    <name type="scientific">Halalkalibacter alkaliphilus</name>
    <dbReference type="NCBI Taxonomy" id="2917993"/>
    <lineage>
        <taxon>Bacteria</taxon>
        <taxon>Bacillati</taxon>
        <taxon>Bacillota</taxon>
        <taxon>Bacilli</taxon>
        <taxon>Bacillales</taxon>
        <taxon>Bacillaceae</taxon>
        <taxon>Halalkalibacter</taxon>
    </lineage>
</organism>
<dbReference type="GO" id="GO:0046373">
    <property type="term" value="P:L-arabinose metabolic process"/>
    <property type="evidence" value="ECO:0007669"/>
    <property type="project" value="InterPro"/>
</dbReference>
<dbReference type="SMART" id="SM00813">
    <property type="entry name" value="Alpha-L-AF_C"/>
    <property type="match status" value="1"/>
</dbReference>
<dbReference type="Proteomes" id="UP001139150">
    <property type="component" value="Unassembled WGS sequence"/>
</dbReference>
<comment type="pathway">
    <text evidence="2">Glycan metabolism.</text>
</comment>
<dbReference type="SUPFAM" id="SSF51011">
    <property type="entry name" value="Glycosyl hydrolase domain"/>
    <property type="match status" value="1"/>
</dbReference>
<protein>
    <recommendedName>
        <fullName evidence="5">non-reducing end alpha-L-arabinofuranosidase</fullName>
        <ecNumber evidence="5">3.2.1.55</ecNumber>
    </recommendedName>
</protein>